<protein>
    <recommendedName>
        <fullName evidence="2">DNA-3-methyladenine glycosylase I</fullName>
    </recommendedName>
</protein>
<dbReference type="GO" id="GO:0008725">
    <property type="term" value="F:DNA-3-methyladenine glycosylase activity"/>
    <property type="evidence" value="ECO:0007669"/>
    <property type="project" value="InterPro"/>
</dbReference>
<sequence>MWRTTTRSGECPCTTTSKQALIPGPCKRKLLLIVAGSSRQQFSHVVALKYDRLLFEMLTLSGVQVGADWTSILKKRHVYREAFSGFDVDAVAKYTEKQMASLSADYGLDLGTVRGTVNNACRILEVPSST</sequence>
<dbReference type="Pfam" id="PF03352">
    <property type="entry name" value="Adenine_glyco"/>
    <property type="match status" value="1"/>
</dbReference>
<evidence type="ECO:0008006" key="2">
    <source>
        <dbReference type="Google" id="ProtNLM"/>
    </source>
</evidence>
<dbReference type="InterPro" id="IPR005019">
    <property type="entry name" value="Adenine_glyco"/>
</dbReference>
<proteinExistence type="evidence at transcript level"/>
<dbReference type="PANTHER" id="PTHR31116">
    <property type="entry name" value="OS04G0501200 PROTEIN"/>
    <property type="match status" value="1"/>
</dbReference>
<dbReference type="EMBL" id="BT033916">
    <property type="protein sequence ID" value="ACF78921.1"/>
    <property type="molecule type" value="mRNA"/>
</dbReference>
<name>B4F9X8_MAIZE</name>
<dbReference type="AlphaFoldDB" id="B4F9X8"/>
<dbReference type="InterPro" id="IPR011257">
    <property type="entry name" value="DNA_glycosylase"/>
</dbReference>
<dbReference type="PANTHER" id="PTHR31116:SF4">
    <property type="entry name" value="DNA GLYCOSYLASE SUPERFAMILY PROTEIN"/>
    <property type="match status" value="1"/>
</dbReference>
<accession>B4F9X8</accession>
<reference evidence="1" key="1">
    <citation type="journal article" date="2009" name="PLoS Genet.">
        <title>Sequencing, mapping, and analysis of 27,455 maize full-length cDNAs.</title>
        <authorList>
            <person name="Soderlund C."/>
            <person name="Descour A."/>
            <person name="Kudrna D."/>
            <person name="Bomhoff M."/>
            <person name="Boyd L."/>
            <person name="Currie J."/>
            <person name="Angelova A."/>
            <person name="Collura K."/>
            <person name="Wissotski M."/>
            <person name="Ashley E."/>
            <person name="Morrow D."/>
            <person name="Fernandes J."/>
            <person name="Walbot V."/>
            <person name="Yu Y."/>
        </authorList>
    </citation>
    <scope>NUCLEOTIDE SEQUENCE</scope>
    <source>
        <strain evidence="1">B73</strain>
    </source>
</reference>
<dbReference type="Gene3D" id="1.10.340.30">
    <property type="entry name" value="Hypothetical protein, domain 2"/>
    <property type="match status" value="1"/>
</dbReference>
<dbReference type="SUPFAM" id="SSF48150">
    <property type="entry name" value="DNA-glycosylase"/>
    <property type="match status" value="1"/>
</dbReference>
<evidence type="ECO:0000313" key="1">
    <source>
        <dbReference type="EMBL" id="ACF78921.1"/>
    </source>
</evidence>
<dbReference type="ExpressionAtlas" id="B4F9X8">
    <property type="expression patterns" value="baseline and differential"/>
</dbReference>
<dbReference type="GO" id="GO:0006284">
    <property type="term" value="P:base-excision repair"/>
    <property type="evidence" value="ECO:0007669"/>
    <property type="project" value="InterPro"/>
</dbReference>
<organism evidence="1">
    <name type="scientific">Zea mays</name>
    <name type="common">Maize</name>
    <dbReference type="NCBI Taxonomy" id="4577"/>
    <lineage>
        <taxon>Eukaryota</taxon>
        <taxon>Viridiplantae</taxon>
        <taxon>Streptophyta</taxon>
        <taxon>Embryophyta</taxon>
        <taxon>Tracheophyta</taxon>
        <taxon>Spermatophyta</taxon>
        <taxon>Magnoliopsida</taxon>
        <taxon>Liliopsida</taxon>
        <taxon>Poales</taxon>
        <taxon>Poaceae</taxon>
        <taxon>PACMAD clade</taxon>
        <taxon>Panicoideae</taxon>
        <taxon>Andropogonodae</taxon>
        <taxon>Andropogoneae</taxon>
        <taxon>Tripsacinae</taxon>
        <taxon>Zea</taxon>
    </lineage>
</organism>